<protein>
    <submittedName>
        <fullName evidence="1">Uncharacterized protein</fullName>
    </submittedName>
</protein>
<dbReference type="EMBL" id="GBRH01181853">
    <property type="protein sequence ID" value="JAE16043.1"/>
    <property type="molecule type" value="Transcribed_RNA"/>
</dbReference>
<reference evidence="1" key="2">
    <citation type="journal article" date="2015" name="Data Brief">
        <title>Shoot transcriptome of the giant reed, Arundo donax.</title>
        <authorList>
            <person name="Barrero R.A."/>
            <person name="Guerrero F.D."/>
            <person name="Moolhuijzen P."/>
            <person name="Goolsby J.A."/>
            <person name="Tidwell J."/>
            <person name="Bellgard S.E."/>
            <person name="Bellgard M.I."/>
        </authorList>
    </citation>
    <scope>NUCLEOTIDE SEQUENCE</scope>
    <source>
        <tissue evidence="1">Shoot tissue taken approximately 20 cm above the soil surface</tissue>
    </source>
</reference>
<sequence length="35" mass="4007">MLSYVTVTCIGTCDHFCNENKCEFQIQVLLARVNL</sequence>
<organism evidence="1">
    <name type="scientific">Arundo donax</name>
    <name type="common">Giant reed</name>
    <name type="synonym">Donax arundinaceus</name>
    <dbReference type="NCBI Taxonomy" id="35708"/>
    <lineage>
        <taxon>Eukaryota</taxon>
        <taxon>Viridiplantae</taxon>
        <taxon>Streptophyta</taxon>
        <taxon>Embryophyta</taxon>
        <taxon>Tracheophyta</taxon>
        <taxon>Spermatophyta</taxon>
        <taxon>Magnoliopsida</taxon>
        <taxon>Liliopsida</taxon>
        <taxon>Poales</taxon>
        <taxon>Poaceae</taxon>
        <taxon>PACMAD clade</taxon>
        <taxon>Arundinoideae</taxon>
        <taxon>Arundineae</taxon>
        <taxon>Arundo</taxon>
    </lineage>
</organism>
<dbReference type="AlphaFoldDB" id="A0A0A9G5W9"/>
<name>A0A0A9G5W9_ARUDO</name>
<reference evidence="1" key="1">
    <citation type="submission" date="2014-09" db="EMBL/GenBank/DDBJ databases">
        <authorList>
            <person name="Magalhaes I.L.F."/>
            <person name="Oliveira U."/>
            <person name="Santos F.R."/>
            <person name="Vidigal T.H.D.A."/>
            <person name="Brescovit A.D."/>
            <person name="Santos A.J."/>
        </authorList>
    </citation>
    <scope>NUCLEOTIDE SEQUENCE</scope>
    <source>
        <tissue evidence="1">Shoot tissue taken approximately 20 cm above the soil surface</tissue>
    </source>
</reference>
<accession>A0A0A9G5W9</accession>
<evidence type="ECO:0000313" key="1">
    <source>
        <dbReference type="EMBL" id="JAE16043.1"/>
    </source>
</evidence>
<proteinExistence type="predicted"/>